<keyword evidence="2" id="KW-1185">Reference proteome</keyword>
<sequence>MYSLAEILQLEEQQLEPAFHAYVDLYGQRPDDYQVWRHFYFFLWDTLDQAPVELLERLEVAARLRALLIEGESRFATRADFHFLAGYTIAILPYEFGPFDEWEQKGKDMLRQATILAPVNPIYQLAYLGSLPGSTASVYSPAYQQAVVDAAPVVAATFQGSGLLNRYFRQVLSRVDKL</sequence>
<comment type="caution">
    <text evidence="1">The sequence shown here is derived from an EMBL/GenBank/DDBJ whole genome shotgun (WGS) entry which is preliminary data.</text>
</comment>
<evidence type="ECO:0000313" key="2">
    <source>
        <dbReference type="Proteomes" id="UP000197277"/>
    </source>
</evidence>
<name>A0A246FJ57_9BACT</name>
<dbReference type="AlphaFoldDB" id="A0A246FJ57"/>
<protein>
    <submittedName>
        <fullName evidence="1">Uncharacterized protein</fullName>
    </submittedName>
</protein>
<dbReference type="Proteomes" id="UP000197277">
    <property type="component" value="Unassembled WGS sequence"/>
</dbReference>
<dbReference type="RefSeq" id="WP_088465913.1">
    <property type="nucleotide sequence ID" value="NZ_NIRR01000050.1"/>
</dbReference>
<evidence type="ECO:0000313" key="1">
    <source>
        <dbReference type="EMBL" id="OWP61655.1"/>
    </source>
</evidence>
<reference evidence="1 2" key="1">
    <citation type="submission" date="2017-06" db="EMBL/GenBank/DDBJ databases">
        <title>Hymenobacter amundsenii sp. nov. isolated from regoliths in Antarctica.</title>
        <authorList>
            <person name="Sedlacek I."/>
            <person name="Kralova S."/>
            <person name="Pantucek R."/>
            <person name="Svec P."/>
            <person name="Holochova P."/>
            <person name="Stankova E."/>
            <person name="Vrbovska V."/>
            <person name="Busse H.-J."/>
        </authorList>
    </citation>
    <scope>NUCLEOTIDE SEQUENCE [LARGE SCALE GENOMIC DNA]</scope>
    <source>
        <strain evidence="1 2">CCM 8682</strain>
    </source>
</reference>
<gene>
    <name evidence="1" type="ORF">CDA63_18360</name>
</gene>
<accession>A0A246FJ57</accession>
<dbReference type="OrthoDB" id="822660at2"/>
<proteinExistence type="predicted"/>
<dbReference type="EMBL" id="NIRR01000050">
    <property type="protein sequence ID" value="OWP61655.1"/>
    <property type="molecule type" value="Genomic_DNA"/>
</dbReference>
<organism evidence="1 2">
    <name type="scientific">Hymenobacter amundsenii</name>
    <dbReference type="NCBI Taxonomy" id="2006685"/>
    <lineage>
        <taxon>Bacteria</taxon>
        <taxon>Pseudomonadati</taxon>
        <taxon>Bacteroidota</taxon>
        <taxon>Cytophagia</taxon>
        <taxon>Cytophagales</taxon>
        <taxon>Hymenobacteraceae</taxon>
        <taxon>Hymenobacter</taxon>
    </lineage>
</organism>